<feature type="compositionally biased region" description="Polar residues" evidence="1">
    <location>
        <begin position="677"/>
        <end position="691"/>
    </location>
</feature>
<keyword evidence="3" id="KW-1185">Reference proteome</keyword>
<evidence type="ECO:0000313" key="3">
    <source>
        <dbReference type="Proteomes" id="UP000269721"/>
    </source>
</evidence>
<accession>A0A4P9W9A2</accession>
<feature type="region of interest" description="Disordered" evidence="1">
    <location>
        <begin position="675"/>
        <end position="703"/>
    </location>
</feature>
<name>A0A4P9W9A2_9FUNG</name>
<feature type="region of interest" description="Disordered" evidence="1">
    <location>
        <begin position="955"/>
        <end position="1021"/>
    </location>
</feature>
<feature type="region of interest" description="Disordered" evidence="1">
    <location>
        <begin position="813"/>
        <end position="943"/>
    </location>
</feature>
<evidence type="ECO:0000313" key="2">
    <source>
        <dbReference type="EMBL" id="RKO89131.1"/>
    </source>
</evidence>
<feature type="compositionally biased region" description="Polar residues" evidence="1">
    <location>
        <begin position="1010"/>
        <end position="1021"/>
    </location>
</feature>
<reference evidence="3" key="1">
    <citation type="journal article" date="2018" name="Nat. Microbiol.">
        <title>Leveraging single-cell genomics to expand the fungal tree of life.</title>
        <authorList>
            <person name="Ahrendt S.R."/>
            <person name="Quandt C.A."/>
            <person name="Ciobanu D."/>
            <person name="Clum A."/>
            <person name="Salamov A."/>
            <person name="Andreopoulos B."/>
            <person name="Cheng J.F."/>
            <person name="Woyke T."/>
            <person name="Pelin A."/>
            <person name="Henrissat B."/>
            <person name="Reynolds N.K."/>
            <person name="Benny G.L."/>
            <person name="Smith M.E."/>
            <person name="James T.Y."/>
            <person name="Grigoriev I.V."/>
        </authorList>
    </citation>
    <scope>NUCLEOTIDE SEQUENCE [LARGE SCALE GENOMIC DNA]</scope>
</reference>
<feature type="compositionally biased region" description="Basic residues" evidence="1">
    <location>
        <begin position="129"/>
        <end position="139"/>
    </location>
</feature>
<feature type="compositionally biased region" description="Low complexity" evidence="1">
    <location>
        <begin position="861"/>
        <end position="888"/>
    </location>
</feature>
<sequence>MRYSNRRRRRGFKRKNQEAQHAQVVTCAATLLQLSTILFEISLCDGHCLTTSCLVDPLRSFWHTLFAYGTDSNLITVIGFDRATFEDLLKAFSRFYTGKEEAFLIRWVAGGGGGATLSGQGGAREGARRQSRIHARRAGKNGDVGSLREHAPLRGTGCVEQQVDVRKLADSGPALQWGEQEDRNEHIFVALAFHQQNRPALEWDSLEGMLPPTLRDSRRLLDHLDLLQNEAPAAYAFWTKYFGDSTLVTKRLFRVALSQSGISHDIRIDTPRTDGITSAIFRKLVLGDGPLADMFGIASESRPIMLDKESRTNDSESGQRTVSNVKRLPIPRGLKDNFILLRIQAPGAYAFWTKYFGESREVPKSLFRAALARSGRQYNVPIKEQSMNVKVFRTLVLGSGPLAEMFASAPESRATEDHKSGRLDIAKNDEQITNDSPPFARLLTSPDPAQIGIAVDSDPSCGILQVGSKLVIRSPYSAINPKLRIETLQLLRTECPLAYKFWTVNFGARETNAANFRATLGRTDRNITLTVPSIVSPVWFRETVRNDGPLAKIFSAIGPSGCPVGKEHSNDGSVPERKISPVMLTFRDDLEILRIENPAAHSFWISNFQYAARISRTHFRDALRLDGIQVDARFLVGDKKGQPVNLPAFRLMIAPGGPLSAAFPSAEPLQPEFLTLDRSSSSDRNAPLSQETSRDARTTKGGLQGSSLHSVHLIAIPGFASNLMSHLHCILVPDSGCACAPGECKPSLEVESGIPLEAGKPQHPVLRTSTRAFGLGWVATALKSISLAAQAGWHIFPKMSIKIFKGDEQNLKAASEPTSSADTQKPTSSVDALIPTTPLSSVGAPLPTYTNSSADPPLPISPTSTLSPSLPSSPTSPLDPSLPTTTSSAMDAEPPLEKSTSSRDLLTPPNPSSSMDAEPPLSKSTSYRDVPMPTMPTSSVEASLRKPISCVEVSHLKPVNPPLPTKPTSSVDAPPLAKPTRSVDAPLPRKPKSSVKAPTFSFLSLKRMSRQSTPRLPSRGS</sequence>
<organism evidence="2 3">
    <name type="scientific">Blyttiomyces helicus</name>
    <dbReference type="NCBI Taxonomy" id="388810"/>
    <lineage>
        <taxon>Eukaryota</taxon>
        <taxon>Fungi</taxon>
        <taxon>Fungi incertae sedis</taxon>
        <taxon>Chytridiomycota</taxon>
        <taxon>Chytridiomycota incertae sedis</taxon>
        <taxon>Chytridiomycetes</taxon>
        <taxon>Chytridiomycetes incertae sedis</taxon>
        <taxon>Blyttiomyces</taxon>
    </lineage>
</organism>
<gene>
    <name evidence="2" type="ORF">BDK51DRAFT_41593</name>
</gene>
<protein>
    <submittedName>
        <fullName evidence="2">Uncharacterized protein</fullName>
    </submittedName>
</protein>
<dbReference type="Proteomes" id="UP000269721">
    <property type="component" value="Unassembled WGS sequence"/>
</dbReference>
<evidence type="ECO:0000256" key="1">
    <source>
        <dbReference type="SAM" id="MobiDB-lite"/>
    </source>
</evidence>
<feature type="region of interest" description="Disordered" evidence="1">
    <location>
        <begin position="118"/>
        <end position="146"/>
    </location>
</feature>
<proteinExistence type="predicted"/>
<dbReference type="AlphaFoldDB" id="A0A4P9W9A2"/>
<feature type="compositionally biased region" description="Polar residues" evidence="1">
    <location>
        <begin position="816"/>
        <end position="830"/>
    </location>
</feature>
<dbReference type="EMBL" id="KZ996272">
    <property type="protein sequence ID" value="RKO89131.1"/>
    <property type="molecule type" value="Genomic_DNA"/>
</dbReference>